<dbReference type="PANTHER" id="PTHR37610">
    <property type="entry name" value="CCHC-TYPE DOMAIN-CONTAINING PROTEIN"/>
    <property type="match status" value="1"/>
</dbReference>
<evidence type="ECO:0000313" key="2">
    <source>
        <dbReference type="Proteomes" id="UP001374535"/>
    </source>
</evidence>
<evidence type="ECO:0000313" key="1">
    <source>
        <dbReference type="EMBL" id="WVZ03263.1"/>
    </source>
</evidence>
<evidence type="ECO:0008006" key="3">
    <source>
        <dbReference type="Google" id="ProtNLM"/>
    </source>
</evidence>
<protein>
    <recommendedName>
        <fullName evidence="3">Retrotransposon Copia-like N-terminal domain-containing protein</fullName>
    </recommendedName>
</protein>
<accession>A0AAQ3N4Y3</accession>
<dbReference type="PANTHER" id="PTHR37610:SF55">
    <property type="entry name" value="RETROTRANSPOSON COPIA-LIKE N-TERMINAL DOMAIN-CONTAINING PROTEIN"/>
    <property type="match status" value="1"/>
</dbReference>
<dbReference type="Proteomes" id="UP001374535">
    <property type="component" value="Chromosome 7"/>
</dbReference>
<organism evidence="1 2">
    <name type="scientific">Vigna mungo</name>
    <name type="common">Black gram</name>
    <name type="synonym">Phaseolus mungo</name>
    <dbReference type="NCBI Taxonomy" id="3915"/>
    <lineage>
        <taxon>Eukaryota</taxon>
        <taxon>Viridiplantae</taxon>
        <taxon>Streptophyta</taxon>
        <taxon>Embryophyta</taxon>
        <taxon>Tracheophyta</taxon>
        <taxon>Spermatophyta</taxon>
        <taxon>Magnoliopsida</taxon>
        <taxon>eudicotyledons</taxon>
        <taxon>Gunneridae</taxon>
        <taxon>Pentapetalae</taxon>
        <taxon>rosids</taxon>
        <taxon>fabids</taxon>
        <taxon>Fabales</taxon>
        <taxon>Fabaceae</taxon>
        <taxon>Papilionoideae</taxon>
        <taxon>50 kb inversion clade</taxon>
        <taxon>NPAAA clade</taxon>
        <taxon>indigoferoid/millettioid clade</taxon>
        <taxon>Phaseoleae</taxon>
        <taxon>Vigna</taxon>
    </lineage>
</organism>
<proteinExistence type="predicted"/>
<gene>
    <name evidence="1" type="ORF">V8G54_024069</name>
</gene>
<dbReference type="AlphaFoldDB" id="A0AAQ3N4Y3"/>
<keyword evidence="2" id="KW-1185">Reference proteome</keyword>
<reference evidence="1 2" key="1">
    <citation type="journal article" date="2023" name="Life. Sci Alliance">
        <title>Evolutionary insights into 3D genome organization and epigenetic landscape of Vigna mungo.</title>
        <authorList>
            <person name="Junaid A."/>
            <person name="Singh B."/>
            <person name="Bhatia S."/>
        </authorList>
    </citation>
    <scope>NUCLEOTIDE SEQUENCE [LARGE SCALE GENOMIC DNA]</scope>
    <source>
        <strain evidence="1">Urdbean</strain>
    </source>
</reference>
<sequence length="128" mass="14494">MALISKNKMDFLNGAIPIPETIDPLYPSWERCNALLMSWILNSLSPSIAQSVMFFSGPLILRHTIDLCFQKNNITLTKCIHCDRVWHSNDVCYTKFGYPPEHPKYLGKTRPFNNKNTFGDGGTTAEAL</sequence>
<dbReference type="EMBL" id="CP144694">
    <property type="protein sequence ID" value="WVZ03263.1"/>
    <property type="molecule type" value="Genomic_DNA"/>
</dbReference>
<name>A0AAQ3N4Y3_VIGMU</name>